<sequence length="251" mass="27575">MCKMLTQKIPDPKSDANKVFQVLKIGGIAIIPMNVGYGIIAIDQQAQACIIDAKRREPHKRQAMIGSYSLHCGIHILPTREAGVVKLLTVDLDLPLGVVAPYCPDHPLIKGMPPDILDKSVMDGTLAMLVNAGELAEEVSRLASMEGKFVMGSSANLTGKGTKIVAEDIEPDILRVADIVVDYGKQKFYYPRASSTMIDFRTMNVLRYGACHDVIQDSLWRFCGIKVPDDPQRPANLSGDTFARQMQKGYN</sequence>
<comment type="caution">
    <text evidence="3">The sequence shown here is derived from an EMBL/GenBank/DDBJ whole genome shotgun (WGS) entry which is preliminary data.</text>
</comment>
<organism evidence="3 4">
    <name type="scientific">Penicillium salamii</name>
    <dbReference type="NCBI Taxonomy" id="1612424"/>
    <lineage>
        <taxon>Eukaryota</taxon>
        <taxon>Fungi</taxon>
        <taxon>Dikarya</taxon>
        <taxon>Ascomycota</taxon>
        <taxon>Pezizomycotina</taxon>
        <taxon>Eurotiomycetes</taxon>
        <taxon>Eurotiomycetidae</taxon>
        <taxon>Eurotiales</taxon>
        <taxon>Aspergillaceae</taxon>
        <taxon>Penicillium</taxon>
    </lineage>
</organism>
<dbReference type="EMBL" id="CAJVPA010000199">
    <property type="protein sequence ID" value="CAG8395926.1"/>
    <property type="molecule type" value="Genomic_DNA"/>
</dbReference>
<dbReference type="Gene3D" id="3.90.870.10">
    <property type="entry name" value="DHBP synthase"/>
    <property type="match status" value="1"/>
</dbReference>
<accession>A0A9W4JFJ8</accession>
<evidence type="ECO:0000256" key="1">
    <source>
        <dbReference type="ARBA" id="ARBA00015492"/>
    </source>
</evidence>
<evidence type="ECO:0000313" key="4">
    <source>
        <dbReference type="Proteomes" id="UP001152646"/>
    </source>
</evidence>
<evidence type="ECO:0000259" key="2">
    <source>
        <dbReference type="PROSITE" id="PS51163"/>
    </source>
</evidence>
<name>A0A9W4JFJ8_9EURO</name>
<dbReference type="Pfam" id="PF01300">
    <property type="entry name" value="Sua5_yciO_yrdC"/>
    <property type="match status" value="1"/>
</dbReference>
<dbReference type="InterPro" id="IPR006070">
    <property type="entry name" value="Sua5-like_dom"/>
</dbReference>
<dbReference type="InterPro" id="IPR017945">
    <property type="entry name" value="DHBP_synth_RibB-like_a/b_dom"/>
</dbReference>
<gene>
    <name evidence="3" type="ORF">PSALAMII_LOCUS7581</name>
</gene>
<evidence type="ECO:0000313" key="3">
    <source>
        <dbReference type="EMBL" id="CAG8395926.1"/>
    </source>
</evidence>
<dbReference type="GO" id="GO:0003725">
    <property type="term" value="F:double-stranded RNA binding"/>
    <property type="evidence" value="ECO:0007669"/>
    <property type="project" value="InterPro"/>
</dbReference>
<reference evidence="3" key="1">
    <citation type="submission" date="2021-07" db="EMBL/GenBank/DDBJ databases">
        <authorList>
            <person name="Branca A.L. A."/>
        </authorList>
    </citation>
    <scope>NUCLEOTIDE SEQUENCE</scope>
</reference>
<dbReference type="SUPFAM" id="SSF55821">
    <property type="entry name" value="YrdC/RibB"/>
    <property type="match status" value="1"/>
</dbReference>
<dbReference type="PROSITE" id="PS51163">
    <property type="entry name" value="YRDC"/>
    <property type="match status" value="1"/>
</dbReference>
<proteinExistence type="predicted"/>
<dbReference type="AlphaFoldDB" id="A0A9W4JFJ8"/>
<protein>
    <recommendedName>
        <fullName evidence="1">Threonylcarbamoyl-AMP synthase</fullName>
    </recommendedName>
</protein>
<dbReference type="OrthoDB" id="4664297at2759"/>
<dbReference type="Proteomes" id="UP001152646">
    <property type="component" value="Unassembled WGS sequence"/>
</dbReference>
<feature type="domain" description="YrdC-like" evidence="2">
    <location>
        <begin position="13"/>
        <end position="211"/>
    </location>
</feature>